<evidence type="ECO:0000313" key="3">
    <source>
        <dbReference type="Proteomes" id="UP001221142"/>
    </source>
</evidence>
<feature type="region of interest" description="Disordered" evidence="1">
    <location>
        <begin position="137"/>
        <end position="160"/>
    </location>
</feature>
<proteinExistence type="predicted"/>
<evidence type="ECO:0000256" key="1">
    <source>
        <dbReference type="SAM" id="MobiDB-lite"/>
    </source>
</evidence>
<gene>
    <name evidence="2" type="ORF">FB45DRAFT_37904</name>
</gene>
<reference evidence="2" key="1">
    <citation type="submission" date="2023-03" db="EMBL/GenBank/DDBJ databases">
        <title>Massive genome expansion in bonnet fungi (Mycena s.s.) driven by repeated elements and novel gene families across ecological guilds.</title>
        <authorList>
            <consortium name="Lawrence Berkeley National Laboratory"/>
            <person name="Harder C.B."/>
            <person name="Miyauchi S."/>
            <person name="Viragh M."/>
            <person name="Kuo A."/>
            <person name="Thoen E."/>
            <person name="Andreopoulos B."/>
            <person name="Lu D."/>
            <person name="Skrede I."/>
            <person name="Drula E."/>
            <person name="Henrissat B."/>
            <person name="Morin E."/>
            <person name="Kohler A."/>
            <person name="Barry K."/>
            <person name="LaButti K."/>
            <person name="Morin E."/>
            <person name="Salamov A."/>
            <person name="Lipzen A."/>
            <person name="Mereny Z."/>
            <person name="Hegedus B."/>
            <person name="Baldrian P."/>
            <person name="Stursova M."/>
            <person name="Weitz H."/>
            <person name="Taylor A."/>
            <person name="Grigoriev I.V."/>
            <person name="Nagy L.G."/>
            <person name="Martin F."/>
            <person name="Kauserud H."/>
        </authorList>
    </citation>
    <scope>NUCLEOTIDE SEQUENCE</scope>
    <source>
        <strain evidence="2">9284</strain>
    </source>
</reference>
<organism evidence="2 3">
    <name type="scientific">Roridomyces roridus</name>
    <dbReference type="NCBI Taxonomy" id="1738132"/>
    <lineage>
        <taxon>Eukaryota</taxon>
        <taxon>Fungi</taxon>
        <taxon>Dikarya</taxon>
        <taxon>Basidiomycota</taxon>
        <taxon>Agaricomycotina</taxon>
        <taxon>Agaricomycetes</taxon>
        <taxon>Agaricomycetidae</taxon>
        <taxon>Agaricales</taxon>
        <taxon>Marasmiineae</taxon>
        <taxon>Mycenaceae</taxon>
        <taxon>Roridomyces</taxon>
    </lineage>
</organism>
<comment type="caution">
    <text evidence="2">The sequence shown here is derived from an EMBL/GenBank/DDBJ whole genome shotgun (WGS) entry which is preliminary data.</text>
</comment>
<sequence>MDPHVATSAAMGPRWLRPPRHCAQCSSNSDTPYHVELSIMDCRRARSTMTFKSTPLTSSSSTSPPYPQEISLGQDISSSHPVRCAANVLLALPPCTGESLEDTCYTRARIDVLSRRCHPIWVNAAWSTRMLRDDAISESKTSNRWGGERVDARRVGRHRD</sequence>
<dbReference type="AlphaFoldDB" id="A0AAD7BR84"/>
<accession>A0AAD7BR84</accession>
<protein>
    <submittedName>
        <fullName evidence="2">Uncharacterized protein</fullName>
    </submittedName>
</protein>
<dbReference type="EMBL" id="JARKIF010000010">
    <property type="protein sequence ID" value="KAJ7628436.1"/>
    <property type="molecule type" value="Genomic_DNA"/>
</dbReference>
<keyword evidence="3" id="KW-1185">Reference proteome</keyword>
<dbReference type="Proteomes" id="UP001221142">
    <property type="component" value="Unassembled WGS sequence"/>
</dbReference>
<name>A0AAD7BR84_9AGAR</name>
<evidence type="ECO:0000313" key="2">
    <source>
        <dbReference type="EMBL" id="KAJ7628436.1"/>
    </source>
</evidence>